<name>B0T4K5_CAUSK</name>
<dbReference type="HOGENOM" id="CLU_094498_0_0_5"/>
<dbReference type="eggNOG" id="ENOG5031DZ3">
    <property type="taxonomic scope" value="Bacteria"/>
</dbReference>
<reference evidence="1" key="1">
    <citation type="submission" date="2008-01" db="EMBL/GenBank/DDBJ databases">
        <title>Complete sequence of chromosome of Caulobacter sp. K31.</title>
        <authorList>
            <consortium name="US DOE Joint Genome Institute"/>
            <person name="Copeland A."/>
            <person name="Lucas S."/>
            <person name="Lapidus A."/>
            <person name="Barry K."/>
            <person name="Glavina del Rio T."/>
            <person name="Dalin E."/>
            <person name="Tice H."/>
            <person name="Pitluck S."/>
            <person name="Bruce D."/>
            <person name="Goodwin L."/>
            <person name="Thompson L.S."/>
            <person name="Brettin T."/>
            <person name="Detter J.C."/>
            <person name="Han C."/>
            <person name="Schmutz J."/>
            <person name="Larimer F."/>
            <person name="Land M."/>
            <person name="Hauser L."/>
            <person name="Kyrpides N."/>
            <person name="Kim E."/>
            <person name="Stephens C."/>
            <person name="Richardson P."/>
        </authorList>
    </citation>
    <scope>NUCLEOTIDE SEQUENCE [LARGE SCALE GENOMIC DNA]</scope>
    <source>
        <strain evidence="1">K31</strain>
    </source>
</reference>
<dbReference type="STRING" id="366602.Caul_1828"/>
<gene>
    <name evidence="1" type="ordered locus">Caul_1828</name>
</gene>
<dbReference type="Pfam" id="PF14107">
    <property type="entry name" value="DUF4280"/>
    <property type="match status" value="1"/>
</dbReference>
<accession>B0T4K5</accession>
<dbReference type="InterPro" id="IPR025460">
    <property type="entry name" value="DUF4280"/>
</dbReference>
<protein>
    <recommendedName>
        <fullName evidence="2">DUF4280 domain-containing protein</fullName>
    </recommendedName>
</protein>
<dbReference type="AlphaFoldDB" id="B0T4K5"/>
<dbReference type="KEGG" id="cak:Caul_1828"/>
<dbReference type="OrthoDB" id="4825649at2"/>
<proteinExistence type="predicted"/>
<organism evidence="1">
    <name type="scientific">Caulobacter sp. (strain K31)</name>
    <dbReference type="NCBI Taxonomy" id="366602"/>
    <lineage>
        <taxon>Bacteria</taxon>
        <taxon>Pseudomonadati</taxon>
        <taxon>Pseudomonadota</taxon>
        <taxon>Alphaproteobacteria</taxon>
        <taxon>Caulobacterales</taxon>
        <taxon>Caulobacteraceae</taxon>
        <taxon>Caulobacter</taxon>
    </lineage>
</organism>
<evidence type="ECO:0008006" key="2">
    <source>
        <dbReference type="Google" id="ProtNLM"/>
    </source>
</evidence>
<evidence type="ECO:0000313" key="1">
    <source>
        <dbReference type="EMBL" id="ABZ70957.1"/>
    </source>
</evidence>
<dbReference type="EMBL" id="CP000927">
    <property type="protein sequence ID" value="ABZ70957.1"/>
    <property type="molecule type" value="Genomic_DNA"/>
</dbReference>
<sequence>MPQLVCNSAILSCTFGAAPMPLVVLPELPVLADGEPAAVIADIVPDENIPSFVMCESLANPAVAAATAAALGVLTPQPCEPVVVDPWLPGSMRVRIEGVPALISGSVCLCAWLGEISISFPGQEQVSIES</sequence>